<reference evidence="1 2" key="1">
    <citation type="submission" date="2017-03" db="EMBL/GenBank/DDBJ databases">
        <title>Lifting the veil on microbial sulfur biogeochemistry in mining wastewaters.</title>
        <authorList>
            <person name="Kantor R.S."/>
            <person name="Colenbrander Nelson T."/>
            <person name="Marshall S."/>
            <person name="Bennett D."/>
            <person name="Apte S."/>
            <person name="Camacho D."/>
            <person name="Thomas B.C."/>
            <person name="Warren L.A."/>
            <person name="Banfield J.F."/>
        </authorList>
    </citation>
    <scope>NUCLEOTIDE SEQUENCE [LARGE SCALE GENOMIC DNA]</scope>
    <source>
        <strain evidence="1">32-69-9</strain>
    </source>
</reference>
<organism evidence="1 2">
    <name type="scientific">Brevundimonas subvibrioides</name>
    <dbReference type="NCBI Taxonomy" id="74313"/>
    <lineage>
        <taxon>Bacteria</taxon>
        <taxon>Pseudomonadati</taxon>
        <taxon>Pseudomonadota</taxon>
        <taxon>Alphaproteobacteria</taxon>
        <taxon>Caulobacterales</taxon>
        <taxon>Caulobacteraceae</taxon>
        <taxon>Brevundimonas</taxon>
    </lineage>
</organism>
<dbReference type="Pfam" id="PF01904">
    <property type="entry name" value="DUF72"/>
    <property type="match status" value="1"/>
</dbReference>
<dbReference type="PANTHER" id="PTHR30348">
    <property type="entry name" value="UNCHARACTERIZED PROTEIN YECE"/>
    <property type="match status" value="1"/>
</dbReference>
<accession>A0A258FUV4</accession>
<dbReference type="Proteomes" id="UP000215595">
    <property type="component" value="Unassembled WGS sequence"/>
</dbReference>
<name>A0A258FUV4_9CAUL</name>
<evidence type="ECO:0000313" key="2">
    <source>
        <dbReference type="Proteomes" id="UP000215595"/>
    </source>
</evidence>
<protein>
    <recommendedName>
        <fullName evidence="3">DUF72 domain-containing protein</fullName>
    </recommendedName>
</protein>
<dbReference type="EMBL" id="NCEB01000003">
    <property type="protein sequence ID" value="OYX35663.1"/>
    <property type="molecule type" value="Genomic_DNA"/>
</dbReference>
<dbReference type="SUPFAM" id="SSF117396">
    <property type="entry name" value="TM1631-like"/>
    <property type="match status" value="1"/>
</dbReference>
<comment type="caution">
    <text evidence="1">The sequence shown here is derived from an EMBL/GenBank/DDBJ whole genome shotgun (WGS) entry which is preliminary data.</text>
</comment>
<dbReference type="PANTHER" id="PTHR30348:SF4">
    <property type="entry name" value="DUF72 DOMAIN-CONTAINING PROTEIN"/>
    <property type="match status" value="1"/>
</dbReference>
<evidence type="ECO:0008006" key="3">
    <source>
        <dbReference type="Google" id="ProtNLM"/>
    </source>
</evidence>
<sequence length="250" mass="28180">MTHPIRVGVGGWTYEPWRGDFYPLDLTQKRELEFASRALSSIEINGTYYSTFKPDSWMKWRDETPDGFVFSVKASRYCTNRKVLADMGESMDRFLGQGLTALGDKLGPINWQFMGTKKFDAEDFEGFLKLLPQEREGVRLRHALEVRNPTFDTPAFYDLAAKYGAAIVYAEDDEAPEWPRIDQPTADFTYARLMSSREDEPTGMTSAELDAVAARTRAWAKRGEVFAYFIAGAKVRNPAAAQALIGKLAG</sequence>
<proteinExistence type="predicted"/>
<dbReference type="Gene3D" id="3.20.20.410">
    <property type="entry name" value="Protein of unknown function UPF0759"/>
    <property type="match status" value="1"/>
</dbReference>
<dbReference type="InterPro" id="IPR002763">
    <property type="entry name" value="DUF72"/>
</dbReference>
<dbReference type="InterPro" id="IPR036520">
    <property type="entry name" value="UPF0759_sf"/>
</dbReference>
<gene>
    <name evidence="1" type="ORF">B7Z01_01855</name>
</gene>
<evidence type="ECO:0000313" key="1">
    <source>
        <dbReference type="EMBL" id="OYX35663.1"/>
    </source>
</evidence>
<dbReference type="AlphaFoldDB" id="A0A258FUV4"/>